<dbReference type="PANTHER" id="PTHR21310:SF54">
    <property type="entry name" value="AMINOGLYCOSIDE PHOSPHOTRANSFERASE DOMAIN-CONTAINING PROTEIN"/>
    <property type="match status" value="1"/>
</dbReference>
<name>A0A2T3AVU5_AMORE</name>
<accession>A0A2T3AVU5</accession>
<sequence>MATATAALELISSANLRPTEHQLLKHFIEGAVDSDLAAQYLLSRINQSAQHDIETCLRNFKQDWRDLVTRATTFDPIPKRLDSLVRLRDGPNCFMTKGQQGDSVVASESAYILPPSMFRNLESVREGRLFSVLEAFLSPFHISRLWALLLNQTDDDQASLQNLWLLSPSIHKAFRAGHVEVRLKSELKSELLHRKIPESEVDETTETFEYVLRRLYPEEASGLDFGNRTKFEGSLWFFNISTSDAKALSLPSPFLFRVHHRFATALHLFSIEDKIARGWPRPQKDFLGPRARQVFYRMWLYVPIWARMRCYSLLVRIGRWLYGPSTASWVQRVPFGLVVKDCVRGYKNEPNALRLVEKYTSIPAPRVIDVGEYKDAKYLVMTRLPGQTLEDVFHLMTYAERDRFADDLGAYAAQLRRIPNTTPYLFCDTLGGPIIDHRMPDGGGGPFNNESDFNNHLTSHLKCTSAEFFPDQALRLDHRSYFTHSDFHWTNLLVENGRLSGIVDWECAGYLPEYWEFTKAIWTTLGSAEMGGLYRRALGNYYEPELEVERKLWRYTPFGV</sequence>
<gene>
    <name evidence="2" type="ORF">M430DRAFT_20696</name>
</gene>
<dbReference type="InterPro" id="IPR011009">
    <property type="entry name" value="Kinase-like_dom_sf"/>
</dbReference>
<dbReference type="Gene3D" id="3.90.1200.10">
    <property type="match status" value="1"/>
</dbReference>
<dbReference type="CDD" id="cd05120">
    <property type="entry name" value="APH_ChoK_like"/>
    <property type="match status" value="1"/>
</dbReference>
<dbReference type="InParanoid" id="A0A2T3AVU5"/>
<dbReference type="AlphaFoldDB" id="A0A2T3AVU5"/>
<dbReference type="EMBL" id="KZ679014">
    <property type="protein sequence ID" value="PSS12783.1"/>
    <property type="molecule type" value="Genomic_DNA"/>
</dbReference>
<dbReference type="OrthoDB" id="2906425at2759"/>
<reference evidence="2 3" key="1">
    <citation type="journal article" date="2018" name="New Phytol.">
        <title>Comparative genomics and transcriptomics depict ericoid mycorrhizal fungi as versatile saprotrophs and plant mutualists.</title>
        <authorList>
            <person name="Martino E."/>
            <person name="Morin E."/>
            <person name="Grelet G.A."/>
            <person name="Kuo A."/>
            <person name="Kohler A."/>
            <person name="Daghino S."/>
            <person name="Barry K.W."/>
            <person name="Cichocki N."/>
            <person name="Clum A."/>
            <person name="Dockter R.B."/>
            <person name="Hainaut M."/>
            <person name="Kuo R.C."/>
            <person name="LaButti K."/>
            <person name="Lindahl B.D."/>
            <person name="Lindquist E.A."/>
            <person name="Lipzen A."/>
            <person name="Khouja H.R."/>
            <person name="Magnuson J."/>
            <person name="Murat C."/>
            <person name="Ohm R.A."/>
            <person name="Singer S.W."/>
            <person name="Spatafora J.W."/>
            <person name="Wang M."/>
            <person name="Veneault-Fourrey C."/>
            <person name="Henrissat B."/>
            <person name="Grigoriev I.V."/>
            <person name="Martin F.M."/>
            <person name="Perotto S."/>
        </authorList>
    </citation>
    <scope>NUCLEOTIDE SEQUENCE [LARGE SCALE GENOMIC DNA]</scope>
    <source>
        <strain evidence="2 3">ATCC 22711</strain>
    </source>
</reference>
<protein>
    <recommendedName>
        <fullName evidence="1">Aminoglycoside phosphotransferase domain-containing protein</fullName>
    </recommendedName>
</protein>
<dbReference type="InterPro" id="IPR051678">
    <property type="entry name" value="AGP_Transferase"/>
</dbReference>
<organism evidence="2 3">
    <name type="scientific">Amorphotheca resinae ATCC 22711</name>
    <dbReference type="NCBI Taxonomy" id="857342"/>
    <lineage>
        <taxon>Eukaryota</taxon>
        <taxon>Fungi</taxon>
        <taxon>Dikarya</taxon>
        <taxon>Ascomycota</taxon>
        <taxon>Pezizomycotina</taxon>
        <taxon>Leotiomycetes</taxon>
        <taxon>Helotiales</taxon>
        <taxon>Amorphothecaceae</taxon>
        <taxon>Amorphotheca</taxon>
    </lineage>
</organism>
<dbReference type="RefSeq" id="XP_024718774.1">
    <property type="nucleotide sequence ID" value="XM_024864349.1"/>
</dbReference>
<dbReference type="Pfam" id="PF01636">
    <property type="entry name" value="APH"/>
    <property type="match status" value="1"/>
</dbReference>
<feature type="domain" description="Aminoglycoside phosphotransferase" evidence="1">
    <location>
        <begin position="348"/>
        <end position="545"/>
    </location>
</feature>
<dbReference type="InterPro" id="IPR002575">
    <property type="entry name" value="Aminoglycoside_PTrfase"/>
</dbReference>
<dbReference type="STRING" id="857342.A0A2T3AVU5"/>
<keyword evidence="3" id="KW-1185">Reference proteome</keyword>
<dbReference type="SUPFAM" id="SSF56112">
    <property type="entry name" value="Protein kinase-like (PK-like)"/>
    <property type="match status" value="1"/>
</dbReference>
<evidence type="ECO:0000313" key="3">
    <source>
        <dbReference type="Proteomes" id="UP000241818"/>
    </source>
</evidence>
<evidence type="ECO:0000259" key="1">
    <source>
        <dbReference type="Pfam" id="PF01636"/>
    </source>
</evidence>
<dbReference type="PANTHER" id="PTHR21310">
    <property type="entry name" value="AMINOGLYCOSIDE PHOSPHOTRANSFERASE-RELATED-RELATED"/>
    <property type="match status" value="1"/>
</dbReference>
<evidence type="ECO:0000313" key="2">
    <source>
        <dbReference type="EMBL" id="PSS12783.1"/>
    </source>
</evidence>
<proteinExistence type="predicted"/>
<dbReference type="GeneID" id="36572430"/>
<dbReference type="Proteomes" id="UP000241818">
    <property type="component" value="Unassembled WGS sequence"/>
</dbReference>